<reference evidence="2" key="1">
    <citation type="submission" date="2019-08" db="EMBL/GenBank/DDBJ databases">
        <authorList>
            <person name="Kucharzyk K."/>
            <person name="Murdoch R.W."/>
            <person name="Higgins S."/>
            <person name="Loffler F."/>
        </authorList>
    </citation>
    <scope>NUCLEOTIDE SEQUENCE</scope>
</reference>
<sequence length="155" mass="17524">MKLLNPNKFGQLTENAVTDFERFYEISLPKEYRNFLLKNNGGEPVPGCEFFWIKKGKDGSSVHQFFGLHAGPIHLRLATYMDQNMYGFPRSLLPIADDGLGNYICLGIQPNNYGKVYFLDHDLFPFQSNENAPGITQISSSFSSFINALQKSSND</sequence>
<feature type="domain" description="Knr4/Smi1-like" evidence="1">
    <location>
        <begin position="11"/>
        <end position="148"/>
    </location>
</feature>
<accession>A0A644WS76</accession>
<name>A0A644WS76_9ZZZZ</name>
<gene>
    <name evidence="2" type="ORF">SDC9_52617</name>
</gene>
<evidence type="ECO:0000259" key="1">
    <source>
        <dbReference type="SMART" id="SM00860"/>
    </source>
</evidence>
<proteinExistence type="predicted"/>
<dbReference type="AlphaFoldDB" id="A0A644WS76"/>
<dbReference type="Gene3D" id="3.40.1580.10">
    <property type="entry name" value="SMI1/KNR4-like"/>
    <property type="match status" value="1"/>
</dbReference>
<organism evidence="2">
    <name type="scientific">bioreactor metagenome</name>
    <dbReference type="NCBI Taxonomy" id="1076179"/>
    <lineage>
        <taxon>unclassified sequences</taxon>
        <taxon>metagenomes</taxon>
        <taxon>ecological metagenomes</taxon>
    </lineage>
</organism>
<comment type="caution">
    <text evidence="2">The sequence shown here is derived from an EMBL/GenBank/DDBJ whole genome shotgun (WGS) entry which is preliminary data.</text>
</comment>
<protein>
    <recommendedName>
        <fullName evidence="1">Knr4/Smi1-like domain-containing protein</fullName>
    </recommendedName>
</protein>
<dbReference type="SUPFAM" id="SSF160631">
    <property type="entry name" value="SMI1/KNR4-like"/>
    <property type="match status" value="1"/>
</dbReference>
<dbReference type="InterPro" id="IPR018958">
    <property type="entry name" value="Knr4/Smi1-like_dom"/>
</dbReference>
<dbReference type="EMBL" id="VSSQ01001218">
    <property type="protein sequence ID" value="MPM06318.1"/>
    <property type="molecule type" value="Genomic_DNA"/>
</dbReference>
<evidence type="ECO:0000313" key="2">
    <source>
        <dbReference type="EMBL" id="MPM06318.1"/>
    </source>
</evidence>
<dbReference type="SMART" id="SM00860">
    <property type="entry name" value="SMI1_KNR4"/>
    <property type="match status" value="1"/>
</dbReference>
<dbReference type="InterPro" id="IPR037883">
    <property type="entry name" value="Knr4/Smi1-like_sf"/>
</dbReference>
<dbReference type="Pfam" id="PF09346">
    <property type="entry name" value="SMI1_KNR4"/>
    <property type="match status" value="1"/>
</dbReference>